<dbReference type="EMBL" id="AALAKM010000013">
    <property type="protein sequence ID" value="ECX5279500.1"/>
    <property type="molecule type" value="Genomic_DNA"/>
</dbReference>
<evidence type="ECO:0000313" key="2">
    <source>
        <dbReference type="EMBL" id="EDB7005760.1"/>
    </source>
</evidence>
<proteinExistence type="predicted"/>
<dbReference type="AlphaFoldDB" id="A0A624M812"/>
<dbReference type="EMBL" id="AAMMAZ010000032">
    <property type="protein sequence ID" value="EDI7456855.1"/>
    <property type="molecule type" value="Genomic_DNA"/>
</dbReference>
<evidence type="ECO:0000313" key="3">
    <source>
        <dbReference type="EMBL" id="EDG1575441.1"/>
    </source>
</evidence>
<evidence type="ECO:0000313" key="1">
    <source>
        <dbReference type="EMBL" id="ECX5279500.1"/>
    </source>
</evidence>
<evidence type="ECO:0000313" key="5">
    <source>
        <dbReference type="EMBL" id="EDI7456855.1"/>
    </source>
</evidence>
<dbReference type="EMBL" id="AAMDDY010000012">
    <property type="protein sequence ID" value="EDG1575441.1"/>
    <property type="molecule type" value="Genomic_DNA"/>
</dbReference>
<organism evidence="4">
    <name type="scientific">Salmonella enterica</name>
    <name type="common">Salmonella choleraesuis</name>
    <dbReference type="NCBI Taxonomy" id="28901"/>
    <lineage>
        <taxon>Bacteria</taxon>
        <taxon>Pseudomonadati</taxon>
        <taxon>Pseudomonadota</taxon>
        <taxon>Gammaproteobacteria</taxon>
        <taxon>Enterobacterales</taxon>
        <taxon>Enterobacteriaceae</taxon>
        <taxon>Salmonella</taxon>
    </lineage>
</organism>
<gene>
    <name evidence="1" type="ORF">F6G31_22225</name>
    <name evidence="2" type="ORF">F9134_23150</name>
    <name evidence="4" type="ORF">GC630_22580</name>
    <name evidence="3" type="ORF">GCH55_20535</name>
    <name evidence="5" type="ORF">GD477_23385</name>
</gene>
<accession>A0A624M812</accession>
<evidence type="ECO:0000313" key="4">
    <source>
        <dbReference type="EMBL" id="EDH2657257.1"/>
    </source>
</evidence>
<name>A0A624M812_SALER</name>
<protein>
    <submittedName>
        <fullName evidence="4">Uncharacterized protein</fullName>
    </submittedName>
</protein>
<comment type="caution">
    <text evidence="4">The sequence shown here is derived from an EMBL/GenBank/DDBJ whole genome shotgun (WGS) entry which is preliminary data.</text>
</comment>
<dbReference type="EMBL" id="AAMGYZ010000032">
    <property type="protein sequence ID" value="EDH2657257.1"/>
    <property type="molecule type" value="Genomic_DNA"/>
</dbReference>
<reference evidence="4" key="1">
    <citation type="submission" date="2019-10" db="EMBL/GenBank/DDBJ databases">
        <authorList>
            <consortium name="PulseNet: The National Subtyping Network for Foodborne Disease Surveillance"/>
            <person name="Tarr C.L."/>
            <person name="Trees E."/>
            <person name="Katz L.S."/>
            <person name="Carleton-Romer H.A."/>
            <person name="Stroika S."/>
            <person name="Kucerova Z."/>
            <person name="Roache K.F."/>
            <person name="Sabol A.L."/>
            <person name="Besser J."/>
            <person name="Gerner-Smidt P."/>
        </authorList>
    </citation>
    <scope>NUCLEOTIDE SEQUENCE</scope>
    <source>
        <strain evidence="1">PNUSAS101064</strain>
        <strain evidence="2">PNUSAS105734</strain>
        <strain evidence="3">PNUSAS109013</strain>
        <strain evidence="4">PNUSAS109849</strain>
        <strain evidence="5">PNUSAS109954</strain>
    </source>
</reference>
<sequence>MNKLFSIFLLLPLAVYAEPPKIVSPIDHAPLFHACSEKQENLNISSNQLIDKLVAIYHINRKTAERVVSLLDTIPAAAQPGFDCSNVDTEYNNIHK</sequence>
<dbReference type="EMBL" id="AALOJB010000057">
    <property type="protein sequence ID" value="EDB7005760.1"/>
    <property type="molecule type" value="Genomic_DNA"/>
</dbReference>